<organism evidence="2 3">
    <name type="scientific">Fusarium duplospermum</name>
    <dbReference type="NCBI Taxonomy" id="1325734"/>
    <lineage>
        <taxon>Eukaryota</taxon>
        <taxon>Fungi</taxon>
        <taxon>Dikarya</taxon>
        <taxon>Ascomycota</taxon>
        <taxon>Pezizomycotina</taxon>
        <taxon>Sordariomycetes</taxon>
        <taxon>Hypocreomycetidae</taxon>
        <taxon>Hypocreales</taxon>
        <taxon>Nectriaceae</taxon>
        <taxon>Fusarium</taxon>
        <taxon>Fusarium solani species complex</taxon>
    </lineage>
</organism>
<keyword evidence="3" id="KW-1185">Reference proteome</keyword>
<name>A0A428PRE9_9HYPO</name>
<sequence length="501" mass="56776">MTPPKSHLDFRPFNLRDARFALADAVIEPAKTESRRPYLRAFLLHMIQGGREEDLDRYWERASQRLCSGAHGRMIKAIPAAKFDYHVDQIAWRMWFADSARAEGLGVEAALPWPWAPTCFDGVASEASPVYARYLEENSATQAECLAKEEPSAESTPSVPIQFRWSKEVEAAVLGMVLGGNAVEDLSTWVMGGGLEEVVSRANMAELVRLRHCDSDMREMVVNWAETCQRLFELLPSDSMTTQVTTATRVLIKGVIEDAERTKKEAEQVKAEYQQRLDRLGSDFETFQNQLNAMQGTMEEAVTRIHGTICTSVADALQDQLMAEPEQVAVANSEVQSQIQERQAFEREAQGPIKNLERKGDWLWSQLQVSLRERDEALLQVKSLQQLQTRKKDGDPQNDLSEMFSWFAQQCQSLPVAPIEKTQGRGAVRNLAQLLMYPRAILNIKKLLDESSEMGSRCLVEVMRSGKQSPVLGRECCQRHKGCPRVKVMRVDGKRRLFFYM</sequence>
<evidence type="ECO:0000256" key="1">
    <source>
        <dbReference type="SAM" id="Coils"/>
    </source>
</evidence>
<protein>
    <submittedName>
        <fullName evidence="2">Uncharacterized protein</fullName>
    </submittedName>
</protein>
<gene>
    <name evidence="2" type="ORF">CEP54_009261</name>
</gene>
<proteinExistence type="predicted"/>
<dbReference type="AlphaFoldDB" id="A0A428PRE9"/>
<evidence type="ECO:0000313" key="3">
    <source>
        <dbReference type="Proteomes" id="UP000288168"/>
    </source>
</evidence>
<dbReference type="EMBL" id="NKCI01000099">
    <property type="protein sequence ID" value="RSL55669.1"/>
    <property type="molecule type" value="Genomic_DNA"/>
</dbReference>
<accession>A0A428PRE9</accession>
<feature type="coiled-coil region" evidence="1">
    <location>
        <begin position="252"/>
        <end position="290"/>
    </location>
</feature>
<dbReference type="OrthoDB" id="10407753at2759"/>
<evidence type="ECO:0000313" key="2">
    <source>
        <dbReference type="EMBL" id="RSL55669.1"/>
    </source>
</evidence>
<comment type="caution">
    <text evidence="2">The sequence shown here is derived from an EMBL/GenBank/DDBJ whole genome shotgun (WGS) entry which is preliminary data.</text>
</comment>
<dbReference type="Proteomes" id="UP000288168">
    <property type="component" value="Unassembled WGS sequence"/>
</dbReference>
<keyword evidence="1" id="KW-0175">Coiled coil</keyword>
<reference evidence="2 3" key="1">
    <citation type="submission" date="2017-06" db="EMBL/GenBank/DDBJ databases">
        <title>Comparative genomic analysis of Ambrosia Fusariam Clade fungi.</title>
        <authorList>
            <person name="Stajich J.E."/>
            <person name="Carrillo J."/>
            <person name="Kijimoto T."/>
            <person name="Eskalen A."/>
            <person name="O'Donnell K."/>
            <person name="Kasson M."/>
        </authorList>
    </citation>
    <scope>NUCLEOTIDE SEQUENCE [LARGE SCALE GENOMIC DNA]</scope>
    <source>
        <strain evidence="2 3">NRRL62584</strain>
    </source>
</reference>